<gene>
    <name evidence="6" type="ORF">E4O86_22885</name>
</gene>
<evidence type="ECO:0000256" key="4">
    <source>
        <dbReference type="ARBA" id="ARBA00023136"/>
    </source>
</evidence>
<name>A0A964T8L1_9HYPH</name>
<dbReference type="Proteomes" id="UP000773614">
    <property type="component" value="Unassembled WGS sequence"/>
</dbReference>
<dbReference type="RefSeq" id="WP_246206574.1">
    <property type="nucleotide sequence ID" value="NZ_SPKJ01000210.1"/>
</dbReference>
<feature type="compositionally biased region" description="Basic and acidic residues" evidence="5">
    <location>
        <begin position="1"/>
        <end position="12"/>
    </location>
</feature>
<feature type="non-terminal residue" evidence="6">
    <location>
        <position position="1"/>
    </location>
</feature>
<keyword evidence="7" id="KW-1185">Reference proteome</keyword>
<organism evidence="6 7">
    <name type="scientific">Propylenella binzhouense</name>
    <dbReference type="NCBI Taxonomy" id="2555902"/>
    <lineage>
        <taxon>Bacteria</taxon>
        <taxon>Pseudomonadati</taxon>
        <taxon>Pseudomonadota</taxon>
        <taxon>Alphaproteobacteria</taxon>
        <taxon>Hyphomicrobiales</taxon>
        <taxon>Propylenellaceae</taxon>
        <taxon>Propylenella</taxon>
    </lineage>
</organism>
<dbReference type="EMBL" id="SPKJ01000210">
    <property type="protein sequence ID" value="MYZ50546.1"/>
    <property type="molecule type" value="Genomic_DNA"/>
</dbReference>
<evidence type="ECO:0000256" key="3">
    <source>
        <dbReference type="ARBA" id="ARBA00022989"/>
    </source>
</evidence>
<evidence type="ECO:0000313" key="7">
    <source>
        <dbReference type="Proteomes" id="UP000773614"/>
    </source>
</evidence>
<evidence type="ECO:0000256" key="5">
    <source>
        <dbReference type="SAM" id="MobiDB-lite"/>
    </source>
</evidence>
<reference evidence="6" key="1">
    <citation type="submission" date="2019-03" db="EMBL/GenBank/DDBJ databases">
        <title>Afifella sp. nov., isolated from activated sludge.</title>
        <authorList>
            <person name="Li Q."/>
            <person name="Liu Y."/>
        </authorList>
    </citation>
    <scope>NUCLEOTIDE SEQUENCE</scope>
    <source>
        <strain evidence="6">L72</strain>
    </source>
</reference>
<comment type="subcellular location">
    <subcellularLocation>
        <location evidence="1">Membrane</location>
    </subcellularLocation>
</comment>
<evidence type="ECO:0000256" key="2">
    <source>
        <dbReference type="ARBA" id="ARBA00022692"/>
    </source>
</evidence>
<keyword evidence="3" id="KW-1133">Transmembrane helix</keyword>
<evidence type="ECO:0000256" key="1">
    <source>
        <dbReference type="ARBA" id="ARBA00004370"/>
    </source>
</evidence>
<comment type="caution">
    <text evidence="6">The sequence shown here is derived from an EMBL/GenBank/DDBJ whole genome shotgun (WGS) entry which is preliminary data.</text>
</comment>
<dbReference type="GO" id="GO:0016020">
    <property type="term" value="C:membrane"/>
    <property type="evidence" value="ECO:0007669"/>
    <property type="project" value="UniProtKB-SubCell"/>
</dbReference>
<dbReference type="AlphaFoldDB" id="A0A964T8L1"/>
<evidence type="ECO:0000313" key="6">
    <source>
        <dbReference type="EMBL" id="MYZ50546.1"/>
    </source>
</evidence>
<keyword evidence="4" id="KW-0472">Membrane</keyword>
<keyword evidence="2" id="KW-0812">Transmembrane</keyword>
<feature type="region of interest" description="Disordered" evidence="5">
    <location>
        <begin position="1"/>
        <end position="29"/>
    </location>
</feature>
<dbReference type="Pfam" id="PF09731">
    <property type="entry name" value="Mitofilin"/>
    <property type="match status" value="1"/>
</dbReference>
<accession>A0A964T8L1</accession>
<proteinExistence type="predicted"/>
<protein>
    <recommendedName>
        <fullName evidence="8">Phage tail protein</fullName>
    </recommendedName>
</protein>
<dbReference type="InterPro" id="IPR019133">
    <property type="entry name" value="MIC60"/>
</dbReference>
<evidence type="ECO:0008006" key="8">
    <source>
        <dbReference type="Google" id="ProtNLM"/>
    </source>
</evidence>
<sequence length="310" mass="32201">DALAARLDRLEQAAEASADQPAGGAPDPRVAELSQAVEGLRNELAKRAAGSAVEEIRTAVAGLSDRIAALENRPAPDLSPLRAAVDDVRAQLRQSAERDGALESRIAALQTQIGSLAPAERLAAVESTLDGFREDARRAGALAPALSADLLANAIASGRPFAAELAAARDAGMAAEMGESVAAHAETGLPSLAAIRESFDRIAPTLETPDLPPPDAGPLDRLMAGARSLVEVRKAGPVEGGDSAATIARIREALRTGELSRALEEWRQLPEEARTASADWARSVQARLDGLAFADRLRSDILTRLGGSAG</sequence>